<gene>
    <name evidence="3" type="ORF">N0F65_003095</name>
</gene>
<feature type="compositionally biased region" description="Acidic residues" evidence="2">
    <location>
        <begin position="69"/>
        <end position="95"/>
    </location>
</feature>
<organism evidence="3 4">
    <name type="scientific">Lagenidium giganteum</name>
    <dbReference type="NCBI Taxonomy" id="4803"/>
    <lineage>
        <taxon>Eukaryota</taxon>
        <taxon>Sar</taxon>
        <taxon>Stramenopiles</taxon>
        <taxon>Oomycota</taxon>
        <taxon>Peronosporomycetes</taxon>
        <taxon>Pythiales</taxon>
        <taxon>Pythiaceae</taxon>
    </lineage>
</organism>
<feature type="coiled-coil region" evidence="1">
    <location>
        <begin position="162"/>
        <end position="219"/>
    </location>
</feature>
<evidence type="ECO:0000256" key="2">
    <source>
        <dbReference type="SAM" id="MobiDB-lite"/>
    </source>
</evidence>
<keyword evidence="1" id="KW-0175">Coiled coil</keyword>
<proteinExistence type="predicted"/>
<dbReference type="Proteomes" id="UP001146120">
    <property type="component" value="Unassembled WGS sequence"/>
</dbReference>
<dbReference type="AlphaFoldDB" id="A0AAV2YXG3"/>
<dbReference type="EMBL" id="DAKRPA010000115">
    <property type="protein sequence ID" value="DAZ98109.1"/>
    <property type="molecule type" value="Genomic_DNA"/>
</dbReference>
<protein>
    <submittedName>
        <fullName evidence="3">Uncharacterized protein</fullName>
    </submittedName>
</protein>
<comment type="caution">
    <text evidence="3">The sequence shown here is derived from an EMBL/GenBank/DDBJ whole genome shotgun (WGS) entry which is preliminary data.</text>
</comment>
<evidence type="ECO:0000313" key="4">
    <source>
        <dbReference type="Proteomes" id="UP001146120"/>
    </source>
</evidence>
<name>A0AAV2YXG3_9STRA</name>
<sequence length="343" mass="38701">MVVARALLVRCVKAAASQAVAKKAFTHAAGVRVAAARVPVHGVRCCSSSRFLSLADDDDEGKKKKRGDDDEGDDGGDELSAEGEEGEEDEEKDGEVVFDEDFVEINMGGVDICEETDNEIMDLHMKDPLKWTTEKLARKYHYSKARVEAVIYFKGLEAGLELDELKAKIAEAKEAALQRHAEEEKQAAAVEASGDERAVKRLHKRQQQEEAAVHEIEEQELVGEEEEVFRNPEFFFLNDEFEGYPPLVRRLGKHAATDKLYPQEAVALQKMAVNNQVELLKSFAKPTDTKSRWKFAIKDTSKNKNKKALYVRDEEHTFRLATDKEVLPRTWVRRPAYFGGMDN</sequence>
<keyword evidence="4" id="KW-1185">Reference proteome</keyword>
<accession>A0AAV2YXG3</accession>
<feature type="region of interest" description="Disordered" evidence="2">
    <location>
        <begin position="57"/>
        <end position="95"/>
    </location>
</feature>
<evidence type="ECO:0000256" key="1">
    <source>
        <dbReference type="SAM" id="Coils"/>
    </source>
</evidence>
<reference evidence="3" key="2">
    <citation type="journal article" date="2023" name="Microbiol Resour">
        <title>Decontamination and Annotation of the Draft Genome Sequence of the Oomycete Lagenidium giganteum ARSEF 373.</title>
        <authorList>
            <person name="Morgan W.R."/>
            <person name="Tartar A."/>
        </authorList>
    </citation>
    <scope>NUCLEOTIDE SEQUENCE</scope>
    <source>
        <strain evidence="3">ARSEF 373</strain>
    </source>
</reference>
<reference evidence="3" key="1">
    <citation type="submission" date="2022-11" db="EMBL/GenBank/DDBJ databases">
        <authorList>
            <person name="Morgan W.R."/>
            <person name="Tartar A."/>
        </authorList>
    </citation>
    <scope>NUCLEOTIDE SEQUENCE</scope>
    <source>
        <strain evidence="3">ARSEF 373</strain>
    </source>
</reference>
<evidence type="ECO:0000313" key="3">
    <source>
        <dbReference type="EMBL" id="DAZ98109.1"/>
    </source>
</evidence>